<dbReference type="PANTHER" id="PTHR13007">
    <property type="entry name" value="PRE-MRNA SPLICING FACTOR-RELATED"/>
    <property type="match status" value="1"/>
</dbReference>
<dbReference type="SUPFAM" id="SSF47938">
    <property type="entry name" value="Functional domain of the splicing factor Prp18"/>
    <property type="match status" value="1"/>
</dbReference>
<feature type="compositionally biased region" description="Basic residues" evidence="1">
    <location>
        <begin position="1"/>
        <end position="12"/>
    </location>
</feature>
<dbReference type="SUPFAM" id="SSF158230">
    <property type="entry name" value="PRP4-like"/>
    <property type="match status" value="1"/>
</dbReference>
<evidence type="ECO:0008006" key="6">
    <source>
        <dbReference type="Google" id="ProtNLM"/>
    </source>
</evidence>
<dbReference type="Pfam" id="PF02840">
    <property type="entry name" value="Prp18"/>
    <property type="match status" value="1"/>
</dbReference>
<dbReference type="GO" id="GO:0005682">
    <property type="term" value="C:U5 snRNP"/>
    <property type="evidence" value="ECO:0007669"/>
    <property type="project" value="TreeGrafter"/>
</dbReference>
<dbReference type="InterPro" id="IPR004098">
    <property type="entry name" value="Prp18"/>
</dbReference>
<feature type="domain" description="Prp18" evidence="2">
    <location>
        <begin position="237"/>
        <end position="332"/>
    </location>
</feature>
<dbReference type="GO" id="GO:0046540">
    <property type="term" value="C:U4/U6 x U5 tri-snRNP complex"/>
    <property type="evidence" value="ECO:0007669"/>
    <property type="project" value="TreeGrafter"/>
</dbReference>
<comment type="caution">
    <text evidence="4">The sequence shown here is derived from an EMBL/GenBank/DDBJ whole genome shotgun (WGS) entry which is preliminary data.</text>
</comment>
<evidence type="ECO:0000259" key="2">
    <source>
        <dbReference type="Pfam" id="PF02840"/>
    </source>
</evidence>
<dbReference type="InterPro" id="IPR014906">
    <property type="entry name" value="PRP4-like"/>
</dbReference>
<evidence type="ECO:0000313" key="4">
    <source>
        <dbReference type="EMBL" id="KAH7420933.1"/>
    </source>
</evidence>
<dbReference type="PANTHER" id="PTHR13007:SF20">
    <property type="entry name" value="PRE-MRNA-SPLICING FACTOR 18"/>
    <property type="match status" value="1"/>
</dbReference>
<dbReference type="OrthoDB" id="10261918at2759"/>
<dbReference type="Pfam" id="PF08799">
    <property type="entry name" value="PRP4"/>
    <property type="match status" value="1"/>
</dbReference>
<proteinExistence type="predicted"/>
<evidence type="ECO:0000313" key="5">
    <source>
        <dbReference type="Proteomes" id="UP000825935"/>
    </source>
</evidence>
<dbReference type="GO" id="GO:0000350">
    <property type="term" value="P:generation of catalytic spliceosome for second transesterification step"/>
    <property type="evidence" value="ECO:0007669"/>
    <property type="project" value="TreeGrafter"/>
</dbReference>
<name>A0A8T2TGI2_CERRI</name>
<gene>
    <name evidence="4" type="ORF">KP509_13G030900</name>
</gene>
<dbReference type="EMBL" id="CM035418">
    <property type="protein sequence ID" value="KAH7420933.1"/>
    <property type="molecule type" value="Genomic_DNA"/>
</dbReference>
<protein>
    <recommendedName>
        <fullName evidence="6">Pre-mRNA-splicing factor 18</fullName>
    </recommendedName>
</protein>
<dbReference type="Proteomes" id="UP000825935">
    <property type="component" value="Chromosome 13"/>
</dbReference>
<feature type="domain" description="Pre-mRNA processing factor 4 (PRP4)-like" evidence="3">
    <location>
        <begin position="101"/>
        <end position="122"/>
    </location>
</feature>
<sequence>MVRKISQKNRKVMGKDGDPHTYTQPTDTDVLNEMQRANEQEEVQRNPVVAGTAPTLNDPSVLAAPAIFASLPPMNFHTTPQEEENMDDGLSSRNAQTTHYLRELQQPAVLFGEDENKRCVRLETILSNGIENDAMPLSIAYCEKSNNNEFRHQEVLKGKRKASESIDLVASYNPSEEKHILGGIGEDAHTNRHDVASRDNVAASNLQYHRLIEPDPDHEMKKNHFDALCEEEKIIIFFKQLFMDWEMELHKRPESEKRTEKGRSNLATLERYIHDLDPLFNWCKTKTLTPKMKDTILLIISCCLRKDYPAALHHYVKLALPYATRPIGANFLKVQGTQASNDTMQRCLRAIKCLVTLCERHYPASPN</sequence>
<dbReference type="AlphaFoldDB" id="A0A8T2TGI2"/>
<evidence type="ECO:0000259" key="3">
    <source>
        <dbReference type="Pfam" id="PF08799"/>
    </source>
</evidence>
<accession>A0A8T2TGI2</accession>
<dbReference type="Gene3D" id="4.10.280.110">
    <property type="entry name" value="Pre-mRNA processing factor 4 domain"/>
    <property type="match status" value="1"/>
</dbReference>
<feature type="region of interest" description="Disordered" evidence="1">
    <location>
        <begin position="1"/>
        <end position="26"/>
    </location>
</feature>
<dbReference type="InterPro" id="IPR036285">
    <property type="entry name" value="PRP4-like_sf"/>
</dbReference>
<dbReference type="InterPro" id="IPR039979">
    <property type="entry name" value="PRPF18"/>
</dbReference>
<keyword evidence="5" id="KW-1185">Reference proteome</keyword>
<reference evidence="4" key="1">
    <citation type="submission" date="2021-08" db="EMBL/GenBank/DDBJ databases">
        <title>WGS assembly of Ceratopteris richardii.</title>
        <authorList>
            <person name="Marchant D.B."/>
            <person name="Chen G."/>
            <person name="Jenkins J."/>
            <person name="Shu S."/>
            <person name="Leebens-Mack J."/>
            <person name="Grimwood J."/>
            <person name="Schmutz J."/>
            <person name="Soltis P."/>
            <person name="Soltis D."/>
            <person name="Chen Z.-H."/>
        </authorList>
    </citation>
    <scope>NUCLEOTIDE SEQUENCE</scope>
    <source>
        <strain evidence="4">Whitten #5841</strain>
        <tissue evidence="4">Leaf</tissue>
    </source>
</reference>
<organism evidence="4 5">
    <name type="scientific">Ceratopteris richardii</name>
    <name type="common">Triangle waterfern</name>
    <dbReference type="NCBI Taxonomy" id="49495"/>
    <lineage>
        <taxon>Eukaryota</taxon>
        <taxon>Viridiplantae</taxon>
        <taxon>Streptophyta</taxon>
        <taxon>Embryophyta</taxon>
        <taxon>Tracheophyta</taxon>
        <taxon>Polypodiopsida</taxon>
        <taxon>Polypodiidae</taxon>
        <taxon>Polypodiales</taxon>
        <taxon>Pteridineae</taxon>
        <taxon>Pteridaceae</taxon>
        <taxon>Parkerioideae</taxon>
        <taxon>Ceratopteris</taxon>
    </lineage>
</organism>
<evidence type="ECO:0000256" key="1">
    <source>
        <dbReference type="SAM" id="MobiDB-lite"/>
    </source>
</evidence>
<dbReference type="GO" id="GO:0071021">
    <property type="term" value="C:U2-type post-spliceosomal complex"/>
    <property type="evidence" value="ECO:0007669"/>
    <property type="project" value="TreeGrafter"/>
</dbReference>
<dbReference type="Gene3D" id="1.20.940.10">
    <property type="entry name" value="Functional domain of the splicing factor Prp18"/>
    <property type="match status" value="1"/>
</dbReference>